<dbReference type="InterPro" id="IPR011990">
    <property type="entry name" value="TPR-like_helical_dom_sf"/>
</dbReference>
<evidence type="ECO:0000313" key="1">
    <source>
        <dbReference type="EMBL" id="AXR08566.1"/>
    </source>
</evidence>
<sequence>MQGAHAQTDDLKAVQLYSQDRLIALIDKNAHLAQVTADRCQLVQDIEAHAEILKEPAYQFLWGDMLAWGVCVDANPKRGVRLMHEAGEQGLPAALEQLGRYYSTGTLVQDDKSRAVIYLREAAALGNLKAQLQLAQLFIDGYGSPYDYEDAYRWLYTAITADASTHQKIAGYLSALEQLMHPKAVRNARRPL</sequence>
<dbReference type="Gene3D" id="1.25.40.10">
    <property type="entry name" value="Tetratricopeptide repeat domain"/>
    <property type="match status" value="1"/>
</dbReference>
<reference evidence="1 2" key="1">
    <citation type="submission" date="2018-08" db="EMBL/GenBank/DDBJ databases">
        <title>Salinimonas sediminis sp. nov., a piezophilic bacterium isolated from a deep-sea sediment sample from the New Britain Trench.</title>
        <authorList>
            <person name="Cao J."/>
        </authorList>
    </citation>
    <scope>NUCLEOTIDE SEQUENCE [LARGE SCALE GENOMIC DNA]</scope>
    <source>
        <strain evidence="1 2">N102</strain>
    </source>
</reference>
<dbReference type="OrthoDB" id="5599218at2"/>
<dbReference type="PANTHER" id="PTHR11102:SF160">
    <property type="entry name" value="ERAD-ASSOCIATED E3 UBIQUITIN-PROTEIN LIGASE COMPONENT HRD3"/>
    <property type="match status" value="1"/>
</dbReference>
<dbReference type="PANTHER" id="PTHR11102">
    <property type="entry name" value="SEL-1-LIKE PROTEIN"/>
    <property type="match status" value="1"/>
</dbReference>
<dbReference type="SUPFAM" id="SSF81901">
    <property type="entry name" value="HCP-like"/>
    <property type="match status" value="1"/>
</dbReference>
<accession>A0A346NSQ9</accession>
<protein>
    <submittedName>
        <fullName evidence="1">Sel1 repeat family protein</fullName>
    </submittedName>
</protein>
<organism evidence="1 2">
    <name type="scientific">Salinimonas sediminis</name>
    <dbReference type="NCBI Taxonomy" id="2303538"/>
    <lineage>
        <taxon>Bacteria</taxon>
        <taxon>Pseudomonadati</taxon>
        <taxon>Pseudomonadota</taxon>
        <taxon>Gammaproteobacteria</taxon>
        <taxon>Alteromonadales</taxon>
        <taxon>Alteromonadaceae</taxon>
        <taxon>Alteromonas/Salinimonas group</taxon>
        <taxon>Salinimonas</taxon>
    </lineage>
</organism>
<dbReference type="KEGG" id="salm:D0Y50_16810"/>
<dbReference type="InterPro" id="IPR006597">
    <property type="entry name" value="Sel1-like"/>
</dbReference>
<dbReference type="SMART" id="SM00671">
    <property type="entry name" value="SEL1"/>
    <property type="match status" value="3"/>
</dbReference>
<evidence type="ECO:0000313" key="2">
    <source>
        <dbReference type="Proteomes" id="UP000262073"/>
    </source>
</evidence>
<dbReference type="EMBL" id="CP031769">
    <property type="protein sequence ID" value="AXR08566.1"/>
    <property type="molecule type" value="Genomic_DNA"/>
</dbReference>
<name>A0A346NSQ9_9ALTE</name>
<dbReference type="Proteomes" id="UP000262073">
    <property type="component" value="Chromosome"/>
</dbReference>
<gene>
    <name evidence="1" type="ORF">D0Y50_16810</name>
</gene>
<dbReference type="Pfam" id="PF08238">
    <property type="entry name" value="Sel1"/>
    <property type="match status" value="3"/>
</dbReference>
<dbReference type="InterPro" id="IPR050767">
    <property type="entry name" value="Sel1_AlgK"/>
</dbReference>
<dbReference type="AlphaFoldDB" id="A0A346NSQ9"/>
<keyword evidence="2" id="KW-1185">Reference proteome</keyword>
<proteinExistence type="predicted"/>